<dbReference type="Proteomes" id="UP000190130">
    <property type="component" value="Unassembled WGS sequence"/>
</dbReference>
<evidence type="ECO:0000313" key="3">
    <source>
        <dbReference type="Proteomes" id="UP000190130"/>
    </source>
</evidence>
<dbReference type="RefSeq" id="WP_139384285.1">
    <property type="nucleotide sequence ID" value="NZ_FUYX01000003.1"/>
</dbReference>
<evidence type="ECO:0000259" key="1">
    <source>
        <dbReference type="Pfam" id="PF13763"/>
    </source>
</evidence>
<gene>
    <name evidence="2" type="ORF">SAMN05660750_01282</name>
</gene>
<dbReference type="EMBL" id="FUYX01000003">
    <property type="protein sequence ID" value="SKB56846.1"/>
    <property type="molecule type" value="Genomic_DNA"/>
</dbReference>
<protein>
    <recommendedName>
        <fullName evidence="1">DUF4167 domain-containing protein</fullName>
    </recommendedName>
</protein>
<organism evidence="2 3">
    <name type="scientific">Bosea thiooxidans</name>
    <dbReference type="NCBI Taxonomy" id="53254"/>
    <lineage>
        <taxon>Bacteria</taxon>
        <taxon>Pseudomonadati</taxon>
        <taxon>Pseudomonadota</taxon>
        <taxon>Alphaproteobacteria</taxon>
        <taxon>Hyphomicrobiales</taxon>
        <taxon>Boseaceae</taxon>
        <taxon>Bosea</taxon>
    </lineage>
</organism>
<dbReference type="AlphaFoldDB" id="A0A1T5CBX8"/>
<evidence type="ECO:0000313" key="2">
    <source>
        <dbReference type="EMBL" id="SKB56846.1"/>
    </source>
</evidence>
<dbReference type="InterPro" id="IPR025430">
    <property type="entry name" value="DUF4167"/>
</dbReference>
<proteinExistence type="predicted"/>
<sequence>MNRNDRKPTDGFRRDQVARRAGAGLQMRYDRALALARGCEAIGDRVEAERFYQQADHLRRLLNSEAA</sequence>
<name>A0A1T5CBX8_9HYPH</name>
<feature type="domain" description="DUF4167" evidence="1">
    <location>
        <begin position="11"/>
        <end position="64"/>
    </location>
</feature>
<reference evidence="2 3" key="1">
    <citation type="submission" date="2017-02" db="EMBL/GenBank/DDBJ databases">
        <authorList>
            <person name="Peterson S.W."/>
        </authorList>
    </citation>
    <scope>NUCLEOTIDE SEQUENCE [LARGE SCALE GENOMIC DNA]</scope>
    <source>
        <strain evidence="2 3">DSM 9653</strain>
    </source>
</reference>
<dbReference type="Pfam" id="PF13763">
    <property type="entry name" value="DUF4167"/>
    <property type="match status" value="1"/>
</dbReference>
<accession>A0A1T5CBX8</accession>
<dbReference type="OrthoDB" id="9816310at2"/>